<evidence type="ECO:0000256" key="1">
    <source>
        <dbReference type="ARBA" id="ARBA00005952"/>
    </source>
</evidence>
<organism evidence="8 9">
    <name type="scientific">Bacillus gobiensis</name>
    <dbReference type="NCBI Taxonomy" id="1441095"/>
    <lineage>
        <taxon>Bacteria</taxon>
        <taxon>Bacillati</taxon>
        <taxon>Bacillota</taxon>
        <taxon>Bacilli</taxon>
        <taxon>Bacillales</taxon>
        <taxon>Bacillaceae</taxon>
        <taxon>Bacillus</taxon>
    </lineage>
</organism>
<dbReference type="Gene3D" id="1.10.940.10">
    <property type="entry name" value="NusB-like"/>
    <property type="match status" value="1"/>
</dbReference>
<evidence type="ECO:0000259" key="7">
    <source>
        <dbReference type="Pfam" id="PF01029"/>
    </source>
</evidence>
<dbReference type="GO" id="GO:0005829">
    <property type="term" value="C:cytosol"/>
    <property type="evidence" value="ECO:0007669"/>
    <property type="project" value="TreeGrafter"/>
</dbReference>
<keyword evidence="9" id="KW-1185">Reference proteome</keyword>
<proteinExistence type="inferred from homology"/>
<sequence length="128" mass="14450">MKRRLAREKALQALFQIDLSDIESEDAMIHALDGAESDAFFENLVHGVVTNQTEIDRLISKHLVNWKLDRIANVDRVILRTAVYELLYQEDIPANVTINEAIELAKSFGDDKSAKFINGVLSSIHSEL</sequence>
<reference evidence="9" key="1">
    <citation type="submission" date="2015-08" db="EMBL/GenBank/DDBJ databases">
        <title>Genome sequencing project for genomic taxonomy and phylogenomics of Bacillus-like bacteria.</title>
        <authorList>
            <person name="Liu B."/>
            <person name="Wang J."/>
            <person name="Zhu Y."/>
            <person name="Liu G."/>
            <person name="Chen Q."/>
            <person name="Chen Z."/>
            <person name="Lan J."/>
            <person name="Che J."/>
            <person name="Ge C."/>
            <person name="Shi H."/>
            <person name="Pan Z."/>
            <person name="Liu X."/>
        </authorList>
    </citation>
    <scope>NUCLEOTIDE SEQUENCE [LARGE SCALE GENOMIC DNA]</scope>
    <source>
        <strain evidence="9">FJAT-4402</strain>
    </source>
</reference>
<dbReference type="STRING" id="1441095.AM592_08140"/>
<dbReference type="GO" id="GO:0031564">
    <property type="term" value="P:transcription antitermination"/>
    <property type="evidence" value="ECO:0007669"/>
    <property type="project" value="UniProtKB-KW"/>
</dbReference>
<accession>A0A0M3R9K0</accession>
<evidence type="ECO:0000256" key="3">
    <source>
        <dbReference type="ARBA" id="ARBA00022884"/>
    </source>
</evidence>
<dbReference type="GO" id="GO:0006353">
    <property type="term" value="P:DNA-templated transcription termination"/>
    <property type="evidence" value="ECO:0007669"/>
    <property type="project" value="UniProtKB-UniRule"/>
</dbReference>
<dbReference type="CDD" id="cd00619">
    <property type="entry name" value="Terminator_NusB"/>
    <property type="match status" value="1"/>
</dbReference>
<dbReference type="EMBL" id="CP012600">
    <property type="protein sequence ID" value="ALC81572.1"/>
    <property type="molecule type" value="Genomic_DNA"/>
</dbReference>
<comment type="function">
    <text evidence="6">Involved in transcription antitermination. Required for transcription of ribosomal RNA (rRNA) genes. Binds specifically to the boxA antiterminator sequence of the ribosomal RNA (rrn) operons.</text>
</comment>
<name>A0A0M3R9K0_9BACI</name>
<gene>
    <name evidence="6" type="primary">nusB</name>
    <name evidence="8" type="ORF">AM592_08140</name>
</gene>
<evidence type="ECO:0000256" key="6">
    <source>
        <dbReference type="HAMAP-Rule" id="MF_00073"/>
    </source>
</evidence>
<dbReference type="InterPro" id="IPR035926">
    <property type="entry name" value="NusB-like_sf"/>
</dbReference>
<dbReference type="SUPFAM" id="SSF48013">
    <property type="entry name" value="NusB-like"/>
    <property type="match status" value="1"/>
</dbReference>
<dbReference type="PATRIC" id="fig|1441095.3.peg.1789"/>
<dbReference type="InterPro" id="IPR006027">
    <property type="entry name" value="NusB_RsmB_TIM44"/>
</dbReference>
<dbReference type="InterPro" id="IPR011605">
    <property type="entry name" value="NusB_fam"/>
</dbReference>
<keyword evidence="3 6" id="KW-0694">RNA-binding</keyword>
<evidence type="ECO:0000313" key="9">
    <source>
        <dbReference type="Proteomes" id="UP000067625"/>
    </source>
</evidence>
<dbReference type="GO" id="GO:0003723">
    <property type="term" value="F:RNA binding"/>
    <property type="evidence" value="ECO:0007669"/>
    <property type="project" value="UniProtKB-UniRule"/>
</dbReference>
<dbReference type="OrthoDB" id="9811381at2"/>
<dbReference type="PANTHER" id="PTHR11078">
    <property type="entry name" value="N UTILIZATION SUBSTANCE PROTEIN B-RELATED"/>
    <property type="match status" value="1"/>
</dbReference>
<evidence type="ECO:0000313" key="8">
    <source>
        <dbReference type="EMBL" id="ALC81572.1"/>
    </source>
</evidence>
<dbReference type="Proteomes" id="UP000067625">
    <property type="component" value="Chromosome"/>
</dbReference>
<evidence type="ECO:0000256" key="4">
    <source>
        <dbReference type="ARBA" id="ARBA00023015"/>
    </source>
</evidence>
<evidence type="ECO:0000256" key="5">
    <source>
        <dbReference type="ARBA" id="ARBA00023163"/>
    </source>
</evidence>
<dbReference type="NCBIfam" id="TIGR01951">
    <property type="entry name" value="nusB"/>
    <property type="match status" value="1"/>
</dbReference>
<feature type="domain" description="NusB/RsmB/TIM44" evidence="7">
    <location>
        <begin position="6"/>
        <end position="124"/>
    </location>
</feature>
<keyword evidence="4 6" id="KW-0805">Transcription regulation</keyword>
<dbReference type="HAMAP" id="MF_00073">
    <property type="entry name" value="NusB"/>
    <property type="match status" value="1"/>
</dbReference>
<dbReference type="RefSeq" id="WP_053603331.1">
    <property type="nucleotide sequence ID" value="NZ_CP012600.1"/>
</dbReference>
<evidence type="ECO:0000256" key="2">
    <source>
        <dbReference type="ARBA" id="ARBA00022814"/>
    </source>
</evidence>
<reference evidence="8 9" key="2">
    <citation type="journal article" date="2016" name="Int. J. Syst. Evol. Microbiol.">
        <title>Bacillus gobiensis sp. nov., isolated from a soil sample.</title>
        <authorList>
            <person name="Liu B."/>
            <person name="Liu G.H."/>
            <person name="Cetin S."/>
            <person name="Schumann P."/>
            <person name="Pan Z.Z."/>
            <person name="Chen Q.Q."/>
        </authorList>
    </citation>
    <scope>NUCLEOTIDE SEQUENCE [LARGE SCALE GENOMIC DNA]</scope>
    <source>
        <strain evidence="8 9">FJAT-4402</strain>
    </source>
</reference>
<dbReference type="PANTHER" id="PTHR11078:SF3">
    <property type="entry name" value="ANTITERMINATION NUSB DOMAIN-CONTAINING PROTEIN"/>
    <property type="match status" value="1"/>
</dbReference>
<comment type="similarity">
    <text evidence="1 6">Belongs to the NusB family.</text>
</comment>
<dbReference type="AlphaFoldDB" id="A0A0M3R9K0"/>
<dbReference type="Pfam" id="PF01029">
    <property type="entry name" value="NusB"/>
    <property type="match status" value="1"/>
</dbReference>
<keyword evidence="5 6" id="KW-0804">Transcription</keyword>
<protein>
    <recommendedName>
        <fullName evidence="6">Transcription antitermination protein NusB</fullName>
    </recommendedName>
    <alternativeName>
        <fullName evidence="6">Antitermination factor NusB</fullName>
    </alternativeName>
</protein>
<keyword evidence="2 6" id="KW-0889">Transcription antitermination</keyword>